<dbReference type="EMBL" id="MLCF01000043">
    <property type="protein sequence ID" value="OIV37765.1"/>
    <property type="molecule type" value="Genomic_DNA"/>
</dbReference>
<dbReference type="AlphaFoldDB" id="A0A1J7BGS1"/>
<dbReference type="STRING" id="1428644.BIV57_09340"/>
<name>A0A1J7BGS1_9ACTN</name>
<evidence type="ECO:0000313" key="2">
    <source>
        <dbReference type="EMBL" id="OIV37765.1"/>
    </source>
</evidence>
<gene>
    <name evidence="2" type="ORF">BIV57_09340</name>
</gene>
<feature type="compositionally biased region" description="Low complexity" evidence="1">
    <location>
        <begin position="58"/>
        <end position="69"/>
    </location>
</feature>
<dbReference type="RefSeq" id="WP_071656264.1">
    <property type="nucleotide sequence ID" value="NZ_MLCF01000043.1"/>
</dbReference>
<feature type="region of interest" description="Disordered" evidence="1">
    <location>
        <begin position="44"/>
        <end position="72"/>
    </location>
</feature>
<evidence type="ECO:0000313" key="3">
    <source>
        <dbReference type="Proteomes" id="UP000243342"/>
    </source>
</evidence>
<comment type="caution">
    <text evidence="2">The sequence shown here is derived from an EMBL/GenBank/DDBJ whole genome shotgun (WGS) entry which is preliminary data.</text>
</comment>
<protein>
    <submittedName>
        <fullName evidence="2">Uncharacterized protein</fullName>
    </submittedName>
</protein>
<organism evidence="2 3">
    <name type="scientific">Mangrovactinospora gilvigrisea</name>
    <dbReference type="NCBI Taxonomy" id="1428644"/>
    <lineage>
        <taxon>Bacteria</taxon>
        <taxon>Bacillati</taxon>
        <taxon>Actinomycetota</taxon>
        <taxon>Actinomycetes</taxon>
        <taxon>Kitasatosporales</taxon>
        <taxon>Streptomycetaceae</taxon>
        <taxon>Mangrovactinospora</taxon>
    </lineage>
</organism>
<reference evidence="2 3" key="1">
    <citation type="submission" date="2016-10" db="EMBL/GenBank/DDBJ databases">
        <title>Genome sequence of Streptomyces gilvigriseus MUSC 26.</title>
        <authorList>
            <person name="Lee L.-H."/>
            <person name="Ser H.-L."/>
        </authorList>
    </citation>
    <scope>NUCLEOTIDE SEQUENCE [LARGE SCALE GENOMIC DNA]</scope>
    <source>
        <strain evidence="2 3">MUSC 26</strain>
    </source>
</reference>
<dbReference type="OrthoDB" id="3854909at2"/>
<sequence length="149" mass="15204">MNQAARRLGRSIALILPVSLVLSGTLAVTRVPWVASSAGSQLLTASTSTGGGSEHAARPAAAPPQQHRPLTAAGLKGSLLTTVREKDPGVALNDLNRAVLEHPSLAAHCTALAHSIGHAAVAKYGAAKARTFARPVCDASYLNATDGRS</sequence>
<evidence type="ECO:0000256" key="1">
    <source>
        <dbReference type="SAM" id="MobiDB-lite"/>
    </source>
</evidence>
<dbReference type="Proteomes" id="UP000243342">
    <property type="component" value="Unassembled WGS sequence"/>
</dbReference>
<proteinExistence type="predicted"/>
<accession>A0A1J7BGS1</accession>
<keyword evidence="3" id="KW-1185">Reference proteome</keyword>